<name>A0A8J9X5M9_PHATR</name>
<feature type="transmembrane region" description="Helical" evidence="1">
    <location>
        <begin position="20"/>
        <end position="41"/>
    </location>
</feature>
<sequence length="348" mass="39930">MAKSRSVANVHGSVPYRQLGAAVLLVLLSLSVTVMFQRFALRNDRQAATVKVPHLSNDTAIRPRVIRTTPVDLLKNRTLVVLIGDLRCGEKAWESLYTNVLDHNQADLALFTQPPSQDEYKNSSLFERAMHVEMIPNYTDWSDALDLVAGPAWRRTVPRSHPSQSHSMVLGGVPGYTASGAVVNMFKWFVSQRIEENNWLSKYDRYVVTRTDQYYSCPLDIASLDPQYLWVPTGQDYRGVNDRLLIASKEFVVSALSTLVPFLKDPWRYAFMPANTNCERFLFYMWIDSGMAQILRRFPRSMFTCMAPTDTSSWGKISGYDEGAELHLKYPMEFNFTKKRCRLDSRRW</sequence>
<reference evidence="3" key="1">
    <citation type="submission" date="2022-02" db="EMBL/GenBank/DDBJ databases">
        <authorList>
            <person name="Giguere J D."/>
        </authorList>
    </citation>
    <scope>NUCLEOTIDE SEQUENCE</scope>
    <source>
        <strain evidence="3">CCAP 1055/1</strain>
    </source>
</reference>
<evidence type="ECO:0000313" key="3">
    <source>
        <dbReference type="EMBL" id="CAG9289512.1"/>
    </source>
</evidence>
<dbReference type="EMBL" id="OU594945">
    <property type="protein sequence ID" value="CAG9289512.1"/>
    <property type="molecule type" value="Genomic_DNA"/>
</dbReference>
<keyword evidence="1" id="KW-0472">Membrane</keyword>
<gene>
    <name evidence="3" type="ORF">PTTT1_LOCUS41892</name>
</gene>
<evidence type="ECO:0000256" key="1">
    <source>
        <dbReference type="SAM" id="Phobius"/>
    </source>
</evidence>
<dbReference type="Pfam" id="PF25072">
    <property type="entry name" value="DUF7796"/>
    <property type="match status" value="1"/>
</dbReference>
<dbReference type="InterPro" id="IPR056698">
    <property type="entry name" value="DUF7796"/>
</dbReference>
<protein>
    <recommendedName>
        <fullName evidence="2">DUF7796 domain-containing protein</fullName>
    </recommendedName>
</protein>
<proteinExistence type="predicted"/>
<dbReference type="AlphaFoldDB" id="A0A8J9X5M9"/>
<dbReference type="Proteomes" id="UP000836788">
    <property type="component" value="Chromosome 4"/>
</dbReference>
<keyword evidence="1" id="KW-1133">Transmembrane helix</keyword>
<keyword evidence="1" id="KW-0812">Transmembrane</keyword>
<accession>A0A8J9X5M9</accession>
<feature type="domain" description="DUF7796" evidence="2">
    <location>
        <begin position="200"/>
        <end position="259"/>
    </location>
</feature>
<organism evidence="3">
    <name type="scientific">Phaeodactylum tricornutum</name>
    <name type="common">Diatom</name>
    <dbReference type="NCBI Taxonomy" id="2850"/>
    <lineage>
        <taxon>Eukaryota</taxon>
        <taxon>Sar</taxon>
        <taxon>Stramenopiles</taxon>
        <taxon>Ochrophyta</taxon>
        <taxon>Bacillariophyta</taxon>
        <taxon>Bacillariophyceae</taxon>
        <taxon>Bacillariophycidae</taxon>
        <taxon>Naviculales</taxon>
        <taxon>Phaeodactylaceae</taxon>
        <taxon>Phaeodactylum</taxon>
    </lineage>
</organism>
<evidence type="ECO:0000259" key="2">
    <source>
        <dbReference type="Pfam" id="PF25072"/>
    </source>
</evidence>